<sequence>MSKPFRRIARTEIPLHAAAGRSVRVRNGYSCVPVALAEGLDIKLNTAIKQITYGTNGVEVTTSNPRSNAAGPVYKGDVVLCTLPLGVLKQSTNKKTRSLPNTVQFSPSLPDWKVAAIERLGFGNLNKVVLCFDRIFWDPNGNLFGHIGSTTASRGELFLFWNLYRAPVLLALVAGEAASIMEEVSDDIIIARCMLVLRGIFGNANVPDPKETVVTRWRADPWARGSYSFVAVGASGSDYDLLAAPVSCSRSSQPDMKANPTDGSERLYFAGEHTIRNYPATVHGAFLSGLREGGRICDKFLGCPYAAPKSE</sequence>
<dbReference type="SUPFAM" id="SSF51905">
    <property type="entry name" value="FAD/NAD(P)-binding domain"/>
    <property type="match status" value="1"/>
</dbReference>
<dbReference type="Gene3D" id="3.90.660.10">
    <property type="match status" value="1"/>
</dbReference>
<evidence type="ECO:0000256" key="1">
    <source>
        <dbReference type="ARBA" id="ARBA00005995"/>
    </source>
</evidence>
<dbReference type="GO" id="GO:0003682">
    <property type="term" value="F:chromatin binding"/>
    <property type="evidence" value="ECO:0007669"/>
    <property type="project" value="TreeGrafter"/>
</dbReference>
<dbReference type="GO" id="GO:0006338">
    <property type="term" value="P:chromatin remodeling"/>
    <property type="evidence" value="ECO:0007669"/>
    <property type="project" value="TreeGrafter"/>
</dbReference>
<gene>
    <name evidence="4" type="ORF">CINCED_3A008899</name>
</gene>
<dbReference type="EMBL" id="CABPRJ010001002">
    <property type="protein sequence ID" value="VVC34603.1"/>
    <property type="molecule type" value="Genomic_DNA"/>
</dbReference>
<dbReference type="PANTHER" id="PTHR10742:SF386">
    <property type="entry name" value="LYSINE-SPECIFIC HISTONE DEMETHYLASE 1A"/>
    <property type="match status" value="1"/>
</dbReference>
<proteinExistence type="inferred from homology"/>
<dbReference type="InterPro" id="IPR050281">
    <property type="entry name" value="Flavin_monoamine_oxidase"/>
</dbReference>
<comment type="similarity">
    <text evidence="1">Belongs to the flavin monoamine oxidase family.</text>
</comment>
<reference evidence="4 5" key="1">
    <citation type="submission" date="2019-08" db="EMBL/GenBank/DDBJ databases">
        <authorList>
            <person name="Alioto T."/>
            <person name="Alioto T."/>
            <person name="Gomez Garrido J."/>
        </authorList>
    </citation>
    <scope>NUCLEOTIDE SEQUENCE [LARGE SCALE GENOMIC DNA]</scope>
</reference>
<dbReference type="Pfam" id="PF01593">
    <property type="entry name" value="Amino_oxidase"/>
    <property type="match status" value="1"/>
</dbReference>
<dbReference type="InterPro" id="IPR036188">
    <property type="entry name" value="FAD/NAD-bd_sf"/>
</dbReference>
<dbReference type="InterPro" id="IPR002937">
    <property type="entry name" value="Amino_oxidase"/>
</dbReference>
<dbReference type="Proteomes" id="UP000325440">
    <property type="component" value="Unassembled WGS sequence"/>
</dbReference>
<evidence type="ECO:0000313" key="4">
    <source>
        <dbReference type="EMBL" id="VVC34603.1"/>
    </source>
</evidence>
<evidence type="ECO:0000259" key="3">
    <source>
        <dbReference type="Pfam" id="PF01593"/>
    </source>
</evidence>
<organism evidence="4 5">
    <name type="scientific">Cinara cedri</name>
    <dbReference type="NCBI Taxonomy" id="506608"/>
    <lineage>
        <taxon>Eukaryota</taxon>
        <taxon>Metazoa</taxon>
        <taxon>Ecdysozoa</taxon>
        <taxon>Arthropoda</taxon>
        <taxon>Hexapoda</taxon>
        <taxon>Insecta</taxon>
        <taxon>Pterygota</taxon>
        <taxon>Neoptera</taxon>
        <taxon>Paraneoptera</taxon>
        <taxon>Hemiptera</taxon>
        <taxon>Sternorrhyncha</taxon>
        <taxon>Aphidomorpha</taxon>
        <taxon>Aphidoidea</taxon>
        <taxon>Aphididae</taxon>
        <taxon>Lachninae</taxon>
        <taxon>Cinara</taxon>
    </lineage>
</organism>
<evidence type="ECO:0000256" key="2">
    <source>
        <dbReference type="ARBA" id="ARBA00023002"/>
    </source>
</evidence>
<keyword evidence="5" id="KW-1185">Reference proteome</keyword>
<dbReference type="FunFam" id="3.90.660.10:FF:000001">
    <property type="entry name" value="Lysine-specific histone demethylase"/>
    <property type="match status" value="1"/>
</dbReference>
<feature type="domain" description="Amine oxidase" evidence="3">
    <location>
        <begin position="19"/>
        <end position="295"/>
    </location>
</feature>
<dbReference type="GO" id="GO:0050660">
    <property type="term" value="F:flavin adenine dinucleotide binding"/>
    <property type="evidence" value="ECO:0007669"/>
    <property type="project" value="TreeGrafter"/>
</dbReference>
<dbReference type="OrthoDB" id="9982100at2759"/>
<dbReference type="PANTHER" id="PTHR10742">
    <property type="entry name" value="FLAVIN MONOAMINE OXIDASE"/>
    <property type="match status" value="1"/>
</dbReference>
<dbReference type="SUPFAM" id="SSF54373">
    <property type="entry name" value="FAD-linked reductases, C-terminal domain"/>
    <property type="match status" value="1"/>
</dbReference>
<name>A0A5E4MQN7_9HEMI</name>
<dbReference type="Gene3D" id="3.50.50.60">
    <property type="entry name" value="FAD/NAD(P)-binding domain"/>
    <property type="match status" value="1"/>
</dbReference>
<evidence type="ECO:0000313" key="5">
    <source>
        <dbReference type="Proteomes" id="UP000325440"/>
    </source>
</evidence>
<accession>A0A5E4MQN7</accession>
<dbReference type="AlphaFoldDB" id="A0A5E4MQN7"/>
<dbReference type="GO" id="GO:0016491">
    <property type="term" value="F:oxidoreductase activity"/>
    <property type="evidence" value="ECO:0007669"/>
    <property type="project" value="UniProtKB-KW"/>
</dbReference>
<keyword evidence="2" id="KW-0560">Oxidoreductase</keyword>
<protein>
    <submittedName>
        <fullName evidence="4">Amine oxidase,FAD/NAD(P)-binding domain</fullName>
    </submittedName>
</protein>